<reference evidence="2 3" key="1">
    <citation type="submission" date="2018-11" db="EMBL/GenBank/DDBJ databases">
        <title>Draft genome sequence of Ferruginibacter sp. BO-59.</title>
        <authorList>
            <person name="Im W.T."/>
        </authorList>
    </citation>
    <scope>NUCLEOTIDE SEQUENCE [LARGE SCALE GENOMIC DNA]</scope>
    <source>
        <strain evidence="2 3">BO-59</strain>
    </source>
</reference>
<dbReference type="AlphaFoldDB" id="A0A3M9N7L7"/>
<dbReference type="OrthoDB" id="1488184at2"/>
<comment type="caution">
    <text evidence="2">The sequence shown here is derived from an EMBL/GenBank/DDBJ whole genome shotgun (WGS) entry which is preliminary data.</text>
</comment>
<gene>
    <name evidence="2" type="ORF">EFY79_17635</name>
</gene>
<protein>
    <submittedName>
        <fullName evidence="2">Uncharacterized protein</fullName>
    </submittedName>
</protein>
<keyword evidence="3" id="KW-1185">Reference proteome</keyword>
<dbReference type="Pfam" id="PF19268">
    <property type="entry name" value="CIS_TMP"/>
    <property type="match status" value="1"/>
</dbReference>
<accession>A0A3M9N7L7</accession>
<dbReference type="RefSeq" id="WP_123122069.1">
    <property type="nucleotide sequence ID" value="NZ_RJJR01000016.1"/>
</dbReference>
<proteinExistence type="predicted"/>
<dbReference type="Proteomes" id="UP000267223">
    <property type="component" value="Unassembled WGS sequence"/>
</dbReference>
<feature type="region of interest" description="Disordered" evidence="1">
    <location>
        <begin position="339"/>
        <end position="377"/>
    </location>
</feature>
<dbReference type="EMBL" id="RJJR01000016">
    <property type="protein sequence ID" value="RNI33812.1"/>
    <property type="molecule type" value="Genomic_DNA"/>
</dbReference>
<evidence type="ECO:0000313" key="3">
    <source>
        <dbReference type="Proteomes" id="UP000267223"/>
    </source>
</evidence>
<evidence type="ECO:0000313" key="2">
    <source>
        <dbReference type="EMBL" id="RNI33812.1"/>
    </source>
</evidence>
<organism evidence="2 3">
    <name type="scientific">Hanamia caeni</name>
    <dbReference type="NCBI Taxonomy" id="2294116"/>
    <lineage>
        <taxon>Bacteria</taxon>
        <taxon>Pseudomonadati</taxon>
        <taxon>Bacteroidota</taxon>
        <taxon>Chitinophagia</taxon>
        <taxon>Chitinophagales</taxon>
        <taxon>Chitinophagaceae</taxon>
        <taxon>Hanamia</taxon>
    </lineage>
</organism>
<name>A0A3M9N7L7_9BACT</name>
<evidence type="ECO:0000256" key="1">
    <source>
        <dbReference type="SAM" id="MobiDB-lite"/>
    </source>
</evidence>
<dbReference type="InterPro" id="IPR045538">
    <property type="entry name" value="CIS_TMP"/>
</dbReference>
<sequence length="471" mass="53884">MHLIKKQLIELKLTREHNAFRMQHLISEHYRNEMIPVLESVFNDYCNEDEVLILDRLEIDFGVISEKDIEKNRWNDDMLNTFKSSLLDNLAALSVNKKFIRRSKAMNSCRQWISYMQKGYLPWNTIAINDKWYEDVLETLATDYSGVAILRKLLLNEKTFAYRVAQQHNTDFLTKLVEVITAQSQKQLALAAEEVFTIIKQVNIYQHQQVPSVGFVKAIWQQLLVVASSVQKNFSTENIASAVLSPYSAKLPVQKKRQKELLSLVTVLKQVLVTFFEFNNSLSENKKLPDKVVIEQKGKKDITDKKGKNTLTTIDEDIPTANGGKTFIANKEDVKATKGKKITEQLQSNDTGKEERSFADTLPHDTTPGDKNQQDDKHNIDADAAKELQHQPINPIASADNMMEKILSQKNLGEKVQEEPSKLLRETIPPEGIFIQHAGLVLTHPFLSSLFKRLEWLRNNEFITACTKTGE</sequence>